<dbReference type="SUPFAM" id="SSF52833">
    <property type="entry name" value="Thioredoxin-like"/>
    <property type="match status" value="1"/>
</dbReference>
<feature type="domain" description="Thioredoxin" evidence="6">
    <location>
        <begin position="31"/>
        <end position="169"/>
    </location>
</feature>
<dbReference type="InterPro" id="IPR050553">
    <property type="entry name" value="Thioredoxin_ResA/DsbE_sf"/>
</dbReference>
<dbReference type="PROSITE" id="PS51352">
    <property type="entry name" value="THIOREDOXIN_2"/>
    <property type="match status" value="1"/>
</dbReference>
<dbReference type="PANTHER" id="PTHR42852">
    <property type="entry name" value="THIOL:DISULFIDE INTERCHANGE PROTEIN DSBE"/>
    <property type="match status" value="1"/>
</dbReference>
<name>A0A410GDB4_9BURK</name>
<protein>
    <submittedName>
        <fullName evidence="7">Thioredoxin</fullName>
    </submittedName>
</protein>
<dbReference type="AlphaFoldDB" id="A0A410GDB4"/>
<keyword evidence="4" id="KW-0676">Redox-active center</keyword>
<sequence>MKRRDFLRQAAVLAAGVAALPWPATAAAASALPPHPFYGNAFPDTQGRSVGLDSYLGKPMVLNFWATWCPPCVKEMPDLDALHNKYPSIHFVGLAVDTTKNVLTFQEKVQVSYPLLVAGHGGIKLMRDLGNKQGGLPFTVVFNGNGRITESILGQIKPAELDALLASLA</sequence>
<dbReference type="Pfam" id="PF08534">
    <property type="entry name" value="Redoxin"/>
    <property type="match status" value="1"/>
</dbReference>
<proteinExistence type="predicted"/>
<dbReference type="PROSITE" id="PS00194">
    <property type="entry name" value="THIOREDOXIN_1"/>
    <property type="match status" value="1"/>
</dbReference>
<keyword evidence="3" id="KW-1015">Disulfide bond</keyword>
<feature type="chain" id="PRO_5019495308" evidence="5">
    <location>
        <begin position="27"/>
        <end position="169"/>
    </location>
</feature>
<keyword evidence="8" id="KW-1185">Reference proteome</keyword>
<evidence type="ECO:0000256" key="4">
    <source>
        <dbReference type="ARBA" id="ARBA00023284"/>
    </source>
</evidence>
<dbReference type="InterPro" id="IPR006311">
    <property type="entry name" value="TAT_signal"/>
</dbReference>
<evidence type="ECO:0000256" key="5">
    <source>
        <dbReference type="SAM" id="SignalP"/>
    </source>
</evidence>
<dbReference type="InterPro" id="IPR013740">
    <property type="entry name" value="Redoxin"/>
</dbReference>
<dbReference type="Gene3D" id="3.40.30.10">
    <property type="entry name" value="Glutaredoxin"/>
    <property type="match status" value="1"/>
</dbReference>
<dbReference type="RefSeq" id="WP_128355292.1">
    <property type="nucleotide sequence ID" value="NZ_CP022987.1"/>
</dbReference>
<keyword evidence="2" id="KW-0201">Cytochrome c-type biogenesis</keyword>
<dbReference type="GO" id="GO:0017004">
    <property type="term" value="P:cytochrome complex assembly"/>
    <property type="evidence" value="ECO:0007669"/>
    <property type="project" value="UniProtKB-KW"/>
</dbReference>
<dbReference type="InterPro" id="IPR013766">
    <property type="entry name" value="Thioredoxin_domain"/>
</dbReference>
<dbReference type="GO" id="GO:0030313">
    <property type="term" value="C:cell envelope"/>
    <property type="evidence" value="ECO:0007669"/>
    <property type="project" value="UniProtKB-SubCell"/>
</dbReference>
<dbReference type="PROSITE" id="PS51318">
    <property type="entry name" value="TAT"/>
    <property type="match status" value="1"/>
</dbReference>
<dbReference type="Proteomes" id="UP000283474">
    <property type="component" value="Chromosome"/>
</dbReference>
<dbReference type="GO" id="GO:0015036">
    <property type="term" value="F:disulfide oxidoreductase activity"/>
    <property type="evidence" value="ECO:0007669"/>
    <property type="project" value="UniProtKB-ARBA"/>
</dbReference>
<organism evidence="7 8">
    <name type="scientific">Pollutimonas thiosulfatoxidans</name>
    <dbReference type="NCBI Taxonomy" id="2028345"/>
    <lineage>
        <taxon>Bacteria</taxon>
        <taxon>Pseudomonadati</taxon>
        <taxon>Pseudomonadota</taxon>
        <taxon>Betaproteobacteria</taxon>
        <taxon>Burkholderiales</taxon>
        <taxon>Alcaligenaceae</taxon>
        <taxon>Pollutimonas</taxon>
    </lineage>
</organism>
<dbReference type="KEGG" id="pus:CKA81_10910"/>
<gene>
    <name evidence="7" type="ORF">CKA81_10910</name>
</gene>
<dbReference type="EMBL" id="CP022987">
    <property type="protein sequence ID" value="QAA94283.1"/>
    <property type="molecule type" value="Genomic_DNA"/>
</dbReference>
<evidence type="ECO:0000256" key="3">
    <source>
        <dbReference type="ARBA" id="ARBA00023157"/>
    </source>
</evidence>
<dbReference type="PANTHER" id="PTHR42852:SF6">
    <property type="entry name" value="THIOL:DISULFIDE INTERCHANGE PROTEIN DSBE"/>
    <property type="match status" value="1"/>
</dbReference>
<accession>A0A410GDB4</accession>
<dbReference type="OrthoDB" id="9811352at2"/>
<dbReference type="CDD" id="cd02966">
    <property type="entry name" value="TlpA_like_family"/>
    <property type="match status" value="1"/>
</dbReference>
<comment type="subcellular location">
    <subcellularLocation>
        <location evidence="1">Cell envelope</location>
    </subcellularLocation>
</comment>
<reference evidence="7 8" key="1">
    <citation type="submission" date="2017-08" db="EMBL/GenBank/DDBJ databases">
        <authorList>
            <person name="Park S.-J."/>
            <person name="Kim H."/>
        </authorList>
    </citation>
    <scope>NUCLEOTIDE SEQUENCE [LARGE SCALE GENOMIC DNA]</scope>
    <source>
        <strain evidence="8">ye3</strain>
    </source>
</reference>
<dbReference type="InterPro" id="IPR017937">
    <property type="entry name" value="Thioredoxin_CS"/>
</dbReference>
<feature type="signal peptide" evidence="5">
    <location>
        <begin position="1"/>
        <end position="26"/>
    </location>
</feature>
<evidence type="ECO:0000313" key="8">
    <source>
        <dbReference type="Proteomes" id="UP000283474"/>
    </source>
</evidence>
<evidence type="ECO:0000256" key="1">
    <source>
        <dbReference type="ARBA" id="ARBA00004196"/>
    </source>
</evidence>
<keyword evidence="5" id="KW-0732">Signal</keyword>
<evidence type="ECO:0000259" key="6">
    <source>
        <dbReference type="PROSITE" id="PS51352"/>
    </source>
</evidence>
<evidence type="ECO:0000313" key="7">
    <source>
        <dbReference type="EMBL" id="QAA94283.1"/>
    </source>
</evidence>
<dbReference type="InterPro" id="IPR036249">
    <property type="entry name" value="Thioredoxin-like_sf"/>
</dbReference>
<evidence type="ECO:0000256" key="2">
    <source>
        <dbReference type="ARBA" id="ARBA00022748"/>
    </source>
</evidence>